<dbReference type="InterPro" id="IPR035965">
    <property type="entry name" value="PAS-like_dom_sf"/>
</dbReference>
<dbReference type="OrthoDB" id="9813903at2"/>
<dbReference type="SUPFAM" id="SSF55073">
    <property type="entry name" value="Nucleotide cyclase"/>
    <property type="match status" value="1"/>
</dbReference>
<protein>
    <submittedName>
        <fullName evidence="5">EAL domain-containing protein</fullName>
    </submittedName>
</protein>
<name>A0A4T0V6F5_9NEIS</name>
<dbReference type="InterPro" id="IPR000014">
    <property type="entry name" value="PAS"/>
</dbReference>
<reference evidence="5 6" key="1">
    <citation type="submission" date="2019-04" db="EMBL/GenBank/DDBJ databases">
        <title>Crenobacter sp. nov.</title>
        <authorList>
            <person name="Shi S."/>
        </authorList>
    </citation>
    <scope>NUCLEOTIDE SEQUENCE [LARGE SCALE GENOMIC DNA]</scope>
    <source>
        <strain evidence="5 6">GY 70310</strain>
    </source>
</reference>
<dbReference type="AlphaFoldDB" id="A0A4T0V6F5"/>
<comment type="caution">
    <text evidence="5">The sequence shown here is derived from an EMBL/GenBank/DDBJ whole genome shotgun (WGS) entry which is preliminary data.</text>
</comment>
<evidence type="ECO:0000259" key="4">
    <source>
        <dbReference type="PROSITE" id="PS50887"/>
    </source>
</evidence>
<dbReference type="NCBIfam" id="TIGR00229">
    <property type="entry name" value="sensory_box"/>
    <property type="match status" value="1"/>
</dbReference>
<feature type="domain" description="GGDEF" evidence="4">
    <location>
        <begin position="185"/>
        <end position="311"/>
    </location>
</feature>
<feature type="domain" description="PAS" evidence="1">
    <location>
        <begin position="31"/>
        <end position="75"/>
    </location>
</feature>
<dbReference type="EMBL" id="STGJ01000001">
    <property type="protein sequence ID" value="TIC87021.1"/>
    <property type="molecule type" value="Genomic_DNA"/>
</dbReference>
<dbReference type="SMART" id="SM00086">
    <property type="entry name" value="PAC"/>
    <property type="match status" value="1"/>
</dbReference>
<dbReference type="Gene3D" id="3.20.20.450">
    <property type="entry name" value="EAL domain"/>
    <property type="match status" value="1"/>
</dbReference>
<dbReference type="Pfam" id="PF00990">
    <property type="entry name" value="GGDEF"/>
    <property type="match status" value="1"/>
</dbReference>
<dbReference type="CDD" id="cd01949">
    <property type="entry name" value="GGDEF"/>
    <property type="match status" value="1"/>
</dbReference>
<dbReference type="InterPro" id="IPR000160">
    <property type="entry name" value="GGDEF_dom"/>
</dbReference>
<dbReference type="PROSITE" id="PS50112">
    <property type="entry name" value="PAS"/>
    <property type="match status" value="1"/>
</dbReference>
<dbReference type="InterPro" id="IPR029787">
    <property type="entry name" value="Nucleotide_cyclase"/>
</dbReference>
<dbReference type="SUPFAM" id="SSF55785">
    <property type="entry name" value="PYP-like sensor domain (PAS domain)"/>
    <property type="match status" value="1"/>
</dbReference>
<dbReference type="Pfam" id="PF13426">
    <property type="entry name" value="PAS_9"/>
    <property type="match status" value="1"/>
</dbReference>
<dbReference type="PROSITE" id="PS50883">
    <property type="entry name" value="EAL"/>
    <property type="match status" value="1"/>
</dbReference>
<dbReference type="SMART" id="SM00267">
    <property type="entry name" value="GGDEF"/>
    <property type="match status" value="1"/>
</dbReference>
<gene>
    <name evidence="5" type="ORF">E5K04_00980</name>
</gene>
<dbReference type="CDD" id="cd01948">
    <property type="entry name" value="EAL"/>
    <property type="match status" value="1"/>
</dbReference>
<dbReference type="PROSITE" id="PS50113">
    <property type="entry name" value="PAC"/>
    <property type="match status" value="1"/>
</dbReference>
<proteinExistence type="predicted"/>
<dbReference type="InterPro" id="IPR000700">
    <property type="entry name" value="PAS-assoc_C"/>
</dbReference>
<dbReference type="Proteomes" id="UP000308891">
    <property type="component" value="Unassembled WGS sequence"/>
</dbReference>
<dbReference type="InterPro" id="IPR001610">
    <property type="entry name" value="PAC"/>
</dbReference>
<organism evidence="5 6">
    <name type="scientific">Crenobacter intestini</name>
    <dbReference type="NCBI Taxonomy" id="2563443"/>
    <lineage>
        <taxon>Bacteria</taxon>
        <taxon>Pseudomonadati</taxon>
        <taxon>Pseudomonadota</taxon>
        <taxon>Betaproteobacteria</taxon>
        <taxon>Neisseriales</taxon>
        <taxon>Neisseriaceae</taxon>
        <taxon>Crenobacter</taxon>
    </lineage>
</organism>
<dbReference type="PROSITE" id="PS50887">
    <property type="entry name" value="GGDEF"/>
    <property type="match status" value="1"/>
</dbReference>
<dbReference type="Pfam" id="PF00563">
    <property type="entry name" value="EAL"/>
    <property type="match status" value="1"/>
</dbReference>
<dbReference type="Gene3D" id="3.30.70.270">
    <property type="match status" value="1"/>
</dbReference>
<dbReference type="PANTHER" id="PTHR44757">
    <property type="entry name" value="DIGUANYLATE CYCLASE DGCP"/>
    <property type="match status" value="1"/>
</dbReference>
<dbReference type="Gene3D" id="3.30.450.20">
    <property type="entry name" value="PAS domain"/>
    <property type="match status" value="1"/>
</dbReference>
<keyword evidence="6" id="KW-1185">Reference proteome</keyword>
<dbReference type="CDD" id="cd00130">
    <property type="entry name" value="PAS"/>
    <property type="match status" value="1"/>
</dbReference>
<evidence type="ECO:0000259" key="1">
    <source>
        <dbReference type="PROSITE" id="PS50112"/>
    </source>
</evidence>
<dbReference type="SMART" id="SM00091">
    <property type="entry name" value="PAS"/>
    <property type="match status" value="1"/>
</dbReference>
<sequence>MIRDYLTLPKAFVLMNSLPALTQVPDEDIRSDLVLPLLLENSPESIVVTDAGANIVYANPRFCALTGYRMDELIGCNPRVLKTGHMDDEAYRQMWQQLSRGEPWRGTFLNRKKNGEVYWEDARILPVCDERGLIVRYLGIKEEISEHLRMQEKLARLVHYDALTGLANSERLGAELSRLSLDSRDGLLLFCMDLDGFGKLATRLGALGTDALVCELADGLSLLAGEGGVAARLGDDEFALLVNASEGSHLATAIPELLATLTTPLSASIGEARLPASLAGQQPAAHLVRHAMEAMHAAKHAGGNRLVVYGNTGTHEAPPYCPSRNMLEDGSLILFYQPIVHSDGSLAGVEALLRRRRPGGIYLPPADVLTTFAADGMECELDLYVLGLALSQIVCWLKSGRGVDVSVNLHAQTLQSPRFVDTLASMLKAHGLSDKPHLTLEILEGVALTDLAYARKVVSECRALGVGVAIDDFGSAYASLGYLRSLPVTRVKLERTFVQSMFDDEGARVIVESVHALAGAFGAELVAEGVETERHVRHLATLGPMLMQGYAFAHPMTVADFDAWRATRSP</sequence>
<dbReference type="SUPFAM" id="SSF141868">
    <property type="entry name" value="EAL domain-like"/>
    <property type="match status" value="1"/>
</dbReference>
<dbReference type="InterPro" id="IPR001633">
    <property type="entry name" value="EAL_dom"/>
</dbReference>
<dbReference type="SMART" id="SM00052">
    <property type="entry name" value="EAL"/>
    <property type="match status" value="1"/>
</dbReference>
<evidence type="ECO:0000313" key="6">
    <source>
        <dbReference type="Proteomes" id="UP000308891"/>
    </source>
</evidence>
<evidence type="ECO:0000259" key="2">
    <source>
        <dbReference type="PROSITE" id="PS50113"/>
    </source>
</evidence>
<evidence type="ECO:0000259" key="3">
    <source>
        <dbReference type="PROSITE" id="PS50883"/>
    </source>
</evidence>
<dbReference type="InterPro" id="IPR052155">
    <property type="entry name" value="Biofilm_reg_signaling"/>
</dbReference>
<dbReference type="InterPro" id="IPR043128">
    <property type="entry name" value="Rev_trsase/Diguanyl_cyclase"/>
</dbReference>
<dbReference type="PANTHER" id="PTHR44757:SF2">
    <property type="entry name" value="BIOFILM ARCHITECTURE MAINTENANCE PROTEIN MBAA"/>
    <property type="match status" value="1"/>
</dbReference>
<evidence type="ECO:0000313" key="5">
    <source>
        <dbReference type="EMBL" id="TIC87021.1"/>
    </source>
</evidence>
<dbReference type="InterPro" id="IPR035919">
    <property type="entry name" value="EAL_sf"/>
</dbReference>
<feature type="domain" description="PAC" evidence="2">
    <location>
        <begin position="102"/>
        <end position="156"/>
    </location>
</feature>
<feature type="domain" description="EAL" evidence="3">
    <location>
        <begin position="316"/>
        <end position="569"/>
    </location>
</feature>
<accession>A0A4T0V6F5</accession>